<dbReference type="EMBL" id="QUNI01000026">
    <property type="protein sequence ID" value="REG90255.1"/>
    <property type="molecule type" value="Genomic_DNA"/>
</dbReference>
<gene>
    <name evidence="2" type="ORF">C8P67_1265</name>
</gene>
<reference evidence="2 3" key="1">
    <citation type="submission" date="2018-08" db="EMBL/GenBank/DDBJ databases">
        <title>Genomic Encyclopedia of Archaeal and Bacterial Type Strains, Phase II (KMG-II): from individual species to whole genera.</title>
        <authorList>
            <person name="Goeker M."/>
        </authorList>
    </citation>
    <scope>NUCLEOTIDE SEQUENCE [LARGE SCALE GENOMIC DNA]</scope>
    <source>
        <strain evidence="2 3">DSM 100880</strain>
    </source>
</reference>
<feature type="region of interest" description="Disordered" evidence="1">
    <location>
        <begin position="149"/>
        <end position="169"/>
    </location>
</feature>
<dbReference type="AlphaFoldDB" id="A0A3E0DWC1"/>
<name>A0A3E0DWC1_9FLAO</name>
<accession>A0A3E0DWC1</accession>
<dbReference type="Proteomes" id="UP000257136">
    <property type="component" value="Unassembled WGS sequence"/>
</dbReference>
<sequence length="169" mass="20343">MKLTKRKEASEKGNRISWLDPVKKKKSLVEARERYYQARRDLGLNSFTNSHRETLRIKKYKQYYNFIAIYLIKNKIDSKELMRYTRRLNIPNLYINDLKFKEAIERFVSETNKAREGVITFDIAFELITKSLTIKKELFPHQIAPIRARENRKARDKEDRQKRDTKGNN</sequence>
<evidence type="ECO:0000313" key="2">
    <source>
        <dbReference type="EMBL" id="REG90255.1"/>
    </source>
</evidence>
<protein>
    <submittedName>
        <fullName evidence="2">Uncharacterized protein</fullName>
    </submittedName>
</protein>
<comment type="caution">
    <text evidence="2">The sequence shown here is derived from an EMBL/GenBank/DDBJ whole genome shotgun (WGS) entry which is preliminary data.</text>
</comment>
<proteinExistence type="predicted"/>
<organism evidence="2 3">
    <name type="scientific">Flavobacterium aquicola</name>
    <dbReference type="NCBI Taxonomy" id="1682742"/>
    <lineage>
        <taxon>Bacteria</taxon>
        <taxon>Pseudomonadati</taxon>
        <taxon>Bacteroidota</taxon>
        <taxon>Flavobacteriia</taxon>
        <taxon>Flavobacteriales</taxon>
        <taxon>Flavobacteriaceae</taxon>
        <taxon>Flavobacterium</taxon>
    </lineage>
</organism>
<dbReference type="RefSeq" id="WP_115815243.1">
    <property type="nucleotide sequence ID" value="NZ_QUNI01000026.1"/>
</dbReference>
<evidence type="ECO:0000313" key="3">
    <source>
        <dbReference type="Proteomes" id="UP000257136"/>
    </source>
</evidence>
<evidence type="ECO:0000256" key="1">
    <source>
        <dbReference type="SAM" id="MobiDB-lite"/>
    </source>
</evidence>
<keyword evidence="3" id="KW-1185">Reference proteome</keyword>